<reference evidence="1 2" key="1">
    <citation type="submission" date="2018-04" db="EMBL/GenBank/DDBJ databases">
        <title>Genomic Encyclopedia of Archaeal and Bacterial Type Strains, Phase II (KMG-II): from individual species to whole genera.</title>
        <authorList>
            <person name="Goeker M."/>
        </authorList>
    </citation>
    <scope>NUCLEOTIDE SEQUENCE [LARGE SCALE GENOMIC DNA]</scope>
    <source>
        <strain evidence="1 2">DSM 26809</strain>
    </source>
</reference>
<name>A0A2T5JAE5_9SPHI</name>
<organism evidence="1 2">
    <name type="scientific">Mucilaginibacter yixingensis</name>
    <dbReference type="NCBI Taxonomy" id="1295612"/>
    <lineage>
        <taxon>Bacteria</taxon>
        <taxon>Pseudomonadati</taxon>
        <taxon>Bacteroidota</taxon>
        <taxon>Sphingobacteriia</taxon>
        <taxon>Sphingobacteriales</taxon>
        <taxon>Sphingobacteriaceae</taxon>
        <taxon>Mucilaginibacter</taxon>
    </lineage>
</organism>
<dbReference type="RefSeq" id="WP_107828050.1">
    <property type="nucleotide sequence ID" value="NZ_CP160205.1"/>
</dbReference>
<accession>A0A2T5JAE5</accession>
<sequence length="794" mass="90973">MDLIYSKSEHSFHIKPTDKEIAKLEFSYCKTSEEELIKRIERGFPFTAQVYEGKRHTNNFIAQTIFALDFDGGLTLAEADDICRDFGLNYLFGYYTYRHTETKPRFRLVFVCDGEVRDADLASDIYKVLTLIFNSKNDTGCLDLARVWSGTNKEIFPGTAGSTFNPTDLFKIANELKYSLAGGRKRKLFNPDKIKNKGNSVNSIQYTYRITDIPSFFDESKKGGKLIDNWKLEDLFQCKLFKVFFEGNGTPELKCKLTDRELLCMASNLMGLLGGDKLYKECLSKNPKYAKEKYYKISWLRNQNSWNTCLIGNYSPFKEDQDNPDQTFPEILKKRGRVDIDPTYKHDILTLQDAEAKLFMENERVRTAKNNKVYLIMVPPGLGKTSYWRNQKGVVIGFPNNKLKDEHYAASVLGEHEKVVTPEALANFSAPVKECLNKLYQKGLGEVASFLIKDLAKGNPILADGIKNKQISNIDSGSTVFTTHSRMLYQSFGQDTYVFDENTFGSLFEQLKTTIQDVSMVINHLKIRGINTDAWEDILNIKDSGVHSTPNFGNIHFILKEIVRGNHFNSNVLKFFQSSSFLIEDGYIHYQVNHLSKLPSNKKLIFLDATASISLLEKVFGDRLEIINISDIELQGKIIQDTSRSCSKSGLDKYHETVSAIVGDSPVITLNDYKKYFKNPVDTLHFGNAIGSNKLEGKDFCVVGTMMYHPMYYRFLADTLMIECDNFETKNLQVSYKGRRFWFKTFTHPEMQKLHLEQVEGELLQCVHRGRLIRTNSTVRLFSNFPLLQAIYIH</sequence>
<dbReference type="EMBL" id="QAOQ01000003">
    <property type="protein sequence ID" value="PTQ97846.1"/>
    <property type="molecule type" value="Genomic_DNA"/>
</dbReference>
<dbReference type="AlphaFoldDB" id="A0A2T5JAE5"/>
<proteinExistence type="predicted"/>
<protein>
    <submittedName>
        <fullName evidence="1">Uncharacterized protein</fullName>
    </submittedName>
</protein>
<comment type="caution">
    <text evidence="1">The sequence shown here is derived from an EMBL/GenBank/DDBJ whole genome shotgun (WGS) entry which is preliminary data.</text>
</comment>
<evidence type="ECO:0000313" key="2">
    <source>
        <dbReference type="Proteomes" id="UP000244168"/>
    </source>
</evidence>
<keyword evidence="2" id="KW-1185">Reference proteome</keyword>
<dbReference type="Proteomes" id="UP000244168">
    <property type="component" value="Unassembled WGS sequence"/>
</dbReference>
<gene>
    <name evidence="1" type="ORF">C8P68_1034</name>
</gene>
<dbReference type="OrthoDB" id="581132at2"/>
<evidence type="ECO:0000313" key="1">
    <source>
        <dbReference type="EMBL" id="PTQ97846.1"/>
    </source>
</evidence>